<keyword evidence="4" id="KW-1185">Reference proteome</keyword>
<evidence type="ECO:0000259" key="1">
    <source>
        <dbReference type="Pfam" id="PF01345"/>
    </source>
</evidence>
<feature type="domain" description="DUF7507" evidence="2">
    <location>
        <begin position="352"/>
        <end position="443"/>
    </location>
</feature>
<dbReference type="PANTHER" id="PTHR34819">
    <property type="entry name" value="LARGE CYSTEINE-RICH PERIPLASMIC PROTEIN OMCB"/>
    <property type="match status" value="1"/>
</dbReference>
<evidence type="ECO:0000313" key="3">
    <source>
        <dbReference type="EMBL" id="MDW5593919.1"/>
    </source>
</evidence>
<sequence>MSESARAVVEQPFVVRYSANDNGGIWVTGDTLMTCPAAVAGCAAAQAGTASGAALNNNGYAMGFVDVDGDPATFNSSTSTYAPPVGSSVLFAGLYWGGRVSAGSGGLPAATPGARGSVLLRGPGLSAWTAVNGAVADSSAVPGAYSGFADVTALVQAGGVGQWSVANVQAGTGLDRYAGWGLVVVFRSASQPLRNLTVFDGLAAIQQGDPPLSLTVSGFVTPQAGAVRTAVGLIAYEGDRGSAGDRALLGGQPLTDAANPASNLFNSSISAEGVDTGAARAPGYVNQLGFDADRIVTNGLIANGATSATLELSTTLDQYLTPMVSLTTELSAPLLSVTKSVVNVTRGGGGASGAAASPGDLLRYTVTVSNTGDDAAADVVVSDPAPGGTAASSPSAVSLGTIAPGGSASAVFEVVVGAGVRDGDQIVNVASAAGRGVTAGQPVSGASGEVRTVVQVPVVPVPVAPVAPVVPDDAGAPPISVVTEVTPSPPVVGEPVLVRSVLANETSAPIADVVVTVAVPGARLLSASVEEGRCVIEGAIARCAVGTLDPGERVVLRVRAVPRRAGALLRPVVTVRGDGIATRRIVVRGAGRVARPAALRVTKRASVRRARPGEVVSYAIVVRSVGGVAARGVRVCDVAGPGVELLSIVGSVGTVSRSSTRVCWKAARALAPGRALRFGVDARVGGERGGAGVAAELAGGRLVSVANVARAVGANVAGGRVATARVVVRVVPLRPGPCAAAAAGWPGSPTARAAC</sequence>
<evidence type="ECO:0000259" key="2">
    <source>
        <dbReference type="Pfam" id="PF24346"/>
    </source>
</evidence>
<proteinExistence type="predicted"/>
<dbReference type="EMBL" id="JAWSTH010000010">
    <property type="protein sequence ID" value="MDW5593919.1"/>
    <property type="molecule type" value="Genomic_DNA"/>
</dbReference>
<accession>A0ABU4HKT2</accession>
<dbReference type="PANTHER" id="PTHR34819:SF5">
    <property type="entry name" value="CONSERVED REPEAT DOMAIN PROTEIN"/>
    <property type="match status" value="1"/>
</dbReference>
<gene>
    <name evidence="3" type="ORF">R7226_06215</name>
</gene>
<name>A0ABU4HKT2_9ACTN</name>
<dbReference type="InterPro" id="IPR055354">
    <property type="entry name" value="DUF7507"/>
</dbReference>
<comment type="caution">
    <text evidence="3">The sequence shown here is derived from an EMBL/GenBank/DDBJ whole genome shotgun (WGS) entry which is preliminary data.</text>
</comment>
<evidence type="ECO:0000313" key="4">
    <source>
        <dbReference type="Proteomes" id="UP001284601"/>
    </source>
</evidence>
<protein>
    <submittedName>
        <fullName evidence="3">NEW3 domain-containing protein</fullName>
    </submittedName>
</protein>
<dbReference type="Pfam" id="PF24346">
    <property type="entry name" value="DUF7507"/>
    <property type="match status" value="1"/>
</dbReference>
<dbReference type="InterPro" id="IPR051172">
    <property type="entry name" value="Chlamydia_OmcB"/>
</dbReference>
<dbReference type="RefSeq" id="WP_318596178.1">
    <property type="nucleotide sequence ID" value="NZ_JAWSTH010000010.1"/>
</dbReference>
<dbReference type="InterPro" id="IPR001434">
    <property type="entry name" value="OmcB-like_DUF11"/>
</dbReference>
<feature type="domain" description="DUF11" evidence="1">
    <location>
        <begin position="599"/>
        <end position="689"/>
    </location>
</feature>
<dbReference type="Proteomes" id="UP001284601">
    <property type="component" value="Unassembled WGS sequence"/>
</dbReference>
<dbReference type="NCBIfam" id="TIGR01451">
    <property type="entry name" value="B_ant_repeat"/>
    <property type="match status" value="1"/>
</dbReference>
<organism evidence="3 4">
    <name type="scientific">Conexibacter stalactiti</name>
    <dbReference type="NCBI Taxonomy" id="1940611"/>
    <lineage>
        <taxon>Bacteria</taxon>
        <taxon>Bacillati</taxon>
        <taxon>Actinomycetota</taxon>
        <taxon>Thermoleophilia</taxon>
        <taxon>Solirubrobacterales</taxon>
        <taxon>Conexibacteraceae</taxon>
        <taxon>Conexibacter</taxon>
    </lineage>
</organism>
<dbReference type="InterPro" id="IPR047589">
    <property type="entry name" value="DUF11_rpt"/>
</dbReference>
<dbReference type="Pfam" id="PF01345">
    <property type="entry name" value="DUF11"/>
    <property type="match status" value="1"/>
</dbReference>
<reference evidence="3 4" key="2">
    <citation type="submission" date="2023-10" db="EMBL/GenBank/DDBJ databases">
        <authorList>
            <person name="Han X.F."/>
        </authorList>
    </citation>
    <scope>NUCLEOTIDE SEQUENCE [LARGE SCALE GENOMIC DNA]</scope>
    <source>
        <strain evidence="3 4">KCTC 39840</strain>
    </source>
</reference>
<reference evidence="4" key="1">
    <citation type="submission" date="2023-07" db="EMBL/GenBank/DDBJ databases">
        <title>Conexibacter stalactiti sp. nov., isolated from stalactites in a lava cave and emended description of the genus Conexibacter.</title>
        <authorList>
            <person name="Lee S.D."/>
        </authorList>
    </citation>
    <scope>NUCLEOTIDE SEQUENCE [LARGE SCALE GENOMIC DNA]</scope>
    <source>
        <strain evidence="4">KCTC 39840</strain>
    </source>
</reference>